<keyword evidence="3" id="KW-1185">Reference proteome</keyword>
<reference evidence="2 3" key="1">
    <citation type="submission" date="2016-03" db="EMBL/GenBank/DDBJ databases">
        <title>Comparative genomics of Pseudogymnoascus destructans, the fungus causing white-nose syndrome of bats.</title>
        <authorList>
            <person name="Palmer J.M."/>
            <person name="Drees K.P."/>
            <person name="Foster J.T."/>
            <person name="Lindner D.L."/>
        </authorList>
    </citation>
    <scope>NUCLEOTIDE SEQUENCE [LARGE SCALE GENOMIC DNA]</scope>
    <source>
        <strain evidence="2 3">UAMH 10579</strain>
    </source>
</reference>
<gene>
    <name evidence="2" type="ORF">VE01_05477</name>
</gene>
<feature type="transmembrane region" description="Helical" evidence="1">
    <location>
        <begin position="15"/>
        <end position="37"/>
    </location>
</feature>
<keyword evidence="1" id="KW-0812">Transmembrane</keyword>
<feature type="transmembrane region" description="Helical" evidence="1">
    <location>
        <begin position="132"/>
        <end position="157"/>
    </location>
</feature>
<organism evidence="2 3">
    <name type="scientific">Pseudogymnoascus verrucosus</name>
    <dbReference type="NCBI Taxonomy" id="342668"/>
    <lineage>
        <taxon>Eukaryota</taxon>
        <taxon>Fungi</taxon>
        <taxon>Dikarya</taxon>
        <taxon>Ascomycota</taxon>
        <taxon>Pezizomycotina</taxon>
        <taxon>Leotiomycetes</taxon>
        <taxon>Thelebolales</taxon>
        <taxon>Thelebolaceae</taxon>
        <taxon>Pseudogymnoascus</taxon>
    </lineage>
</organism>
<keyword evidence="1" id="KW-1133">Transmembrane helix</keyword>
<evidence type="ECO:0000313" key="2">
    <source>
        <dbReference type="EMBL" id="OBT96860.2"/>
    </source>
</evidence>
<sequence>MVRSRFPKPWGITQLVLRSISAGLSFATLIVAIYASARGHGRAVVGSYIASIWAMTVDVPEIAGLADSSRRTPRCTEGMTAFLSFITMLICGIVPVAVQISVSGWSHECGSKPVEVCREEERLRNEADHDTLLGWVLPCVVAGMHIFFMIFGCVGLCTRKRND</sequence>
<dbReference type="AlphaFoldDB" id="A0A1B8GM01"/>
<dbReference type="GeneID" id="28838863"/>
<feature type="transmembrane region" description="Helical" evidence="1">
    <location>
        <begin position="78"/>
        <end position="98"/>
    </location>
</feature>
<keyword evidence="1" id="KW-0472">Membrane</keyword>
<dbReference type="EMBL" id="KV460225">
    <property type="protein sequence ID" value="OBT96860.2"/>
    <property type="molecule type" value="Genomic_DNA"/>
</dbReference>
<dbReference type="Proteomes" id="UP000091956">
    <property type="component" value="Unassembled WGS sequence"/>
</dbReference>
<evidence type="ECO:0000313" key="3">
    <source>
        <dbReference type="Proteomes" id="UP000091956"/>
    </source>
</evidence>
<name>A0A1B8GM01_9PEZI</name>
<proteinExistence type="predicted"/>
<dbReference type="RefSeq" id="XP_018130593.2">
    <property type="nucleotide sequence ID" value="XM_018274941.2"/>
</dbReference>
<accession>A0A1B8GM01</accession>
<reference evidence="3" key="2">
    <citation type="journal article" date="2018" name="Nat. Commun.">
        <title>Extreme sensitivity to ultraviolet light in the fungal pathogen causing white-nose syndrome of bats.</title>
        <authorList>
            <person name="Palmer J.M."/>
            <person name="Drees K.P."/>
            <person name="Foster J.T."/>
            <person name="Lindner D.L."/>
        </authorList>
    </citation>
    <scope>NUCLEOTIDE SEQUENCE [LARGE SCALE GENOMIC DNA]</scope>
    <source>
        <strain evidence="3">UAMH 10579</strain>
    </source>
</reference>
<protein>
    <submittedName>
        <fullName evidence="2">Uncharacterized protein</fullName>
    </submittedName>
</protein>
<evidence type="ECO:0000256" key="1">
    <source>
        <dbReference type="SAM" id="Phobius"/>
    </source>
</evidence>